<dbReference type="Gene3D" id="1.10.357.10">
    <property type="entry name" value="Tetracycline Repressor, domain 2"/>
    <property type="match status" value="1"/>
</dbReference>
<dbReference type="InterPro" id="IPR050624">
    <property type="entry name" value="HTH-type_Tx_Regulator"/>
</dbReference>
<protein>
    <submittedName>
        <fullName evidence="5">TetR family transcriptional regulator</fullName>
    </submittedName>
</protein>
<evidence type="ECO:0000256" key="1">
    <source>
        <dbReference type="ARBA" id="ARBA00022491"/>
    </source>
</evidence>
<dbReference type="InterPro" id="IPR001647">
    <property type="entry name" value="HTH_TetR"/>
</dbReference>
<dbReference type="RefSeq" id="WP_127739083.1">
    <property type="nucleotide sequence ID" value="NZ_CAJCKN010000008.1"/>
</dbReference>
<dbReference type="EMBL" id="RZTZ01000005">
    <property type="protein sequence ID" value="RVT61626.1"/>
    <property type="molecule type" value="Genomic_DNA"/>
</dbReference>
<keyword evidence="6" id="KW-1185">Reference proteome</keyword>
<evidence type="ECO:0000313" key="6">
    <source>
        <dbReference type="Proteomes" id="UP000288024"/>
    </source>
</evidence>
<dbReference type="Pfam" id="PF00440">
    <property type="entry name" value="TetR_N"/>
    <property type="match status" value="1"/>
</dbReference>
<evidence type="ECO:0000259" key="4">
    <source>
        <dbReference type="PROSITE" id="PS50977"/>
    </source>
</evidence>
<dbReference type="Proteomes" id="UP000288024">
    <property type="component" value="Unassembled WGS sequence"/>
</dbReference>
<evidence type="ECO:0000313" key="5">
    <source>
        <dbReference type="EMBL" id="RVT61626.1"/>
    </source>
</evidence>
<accession>A0A437KAA3</accession>
<dbReference type="SUPFAM" id="SSF46689">
    <property type="entry name" value="Homeodomain-like"/>
    <property type="match status" value="1"/>
</dbReference>
<comment type="caution">
    <text evidence="5">The sequence shown here is derived from an EMBL/GenBank/DDBJ whole genome shotgun (WGS) entry which is preliminary data.</text>
</comment>
<dbReference type="GO" id="GO:0003677">
    <property type="term" value="F:DNA binding"/>
    <property type="evidence" value="ECO:0007669"/>
    <property type="project" value="UniProtKB-UniRule"/>
</dbReference>
<name>A0A437KAA3_9BACI</name>
<dbReference type="GeneID" id="87616770"/>
<reference evidence="5 6" key="1">
    <citation type="submission" date="2019-01" db="EMBL/GenBank/DDBJ databases">
        <title>Bacillus sp. M5HDSG1-1, whole genome shotgun sequence.</title>
        <authorList>
            <person name="Tuo L."/>
        </authorList>
    </citation>
    <scope>NUCLEOTIDE SEQUENCE [LARGE SCALE GENOMIC DNA]</scope>
    <source>
        <strain evidence="5 6">M5HDSG1-1</strain>
    </source>
</reference>
<keyword evidence="2 3" id="KW-0238">DNA-binding</keyword>
<dbReference type="PANTHER" id="PTHR43479:SF7">
    <property type="entry name" value="TETR-FAMILY TRANSCRIPTIONAL REGULATOR"/>
    <property type="match status" value="1"/>
</dbReference>
<gene>
    <name evidence="5" type="ORF">EM808_15400</name>
</gene>
<dbReference type="InterPro" id="IPR009057">
    <property type="entry name" value="Homeodomain-like_sf"/>
</dbReference>
<dbReference type="PANTHER" id="PTHR43479">
    <property type="entry name" value="ACREF/ENVCD OPERON REPRESSOR-RELATED"/>
    <property type="match status" value="1"/>
</dbReference>
<evidence type="ECO:0000256" key="3">
    <source>
        <dbReference type="PROSITE-ProRule" id="PRU00335"/>
    </source>
</evidence>
<evidence type="ECO:0000256" key="2">
    <source>
        <dbReference type="ARBA" id="ARBA00023125"/>
    </source>
</evidence>
<feature type="domain" description="HTH tetR-type" evidence="4">
    <location>
        <begin position="13"/>
        <end position="73"/>
    </location>
</feature>
<feature type="DNA-binding region" description="H-T-H motif" evidence="3">
    <location>
        <begin position="36"/>
        <end position="55"/>
    </location>
</feature>
<proteinExistence type="predicted"/>
<dbReference type="InterPro" id="IPR039532">
    <property type="entry name" value="TetR_C_Firmicutes"/>
</dbReference>
<organism evidence="5 6">
    <name type="scientific">Niallia taxi</name>
    <dbReference type="NCBI Taxonomy" id="2499688"/>
    <lineage>
        <taxon>Bacteria</taxon>
        <taxon>Bacillati</taxon>
        <taxon>Bacillota</taxon>
        <taxon>Bacilli</taxon>
        <taxon>Bacillales</taxon>
        <taxon>Bacillaceae</taxon>
        <taxon>Niallia</taxon>
    </lineage>
</organism>
<dbReference type="PROSITE" id="PS50977">
    <property type="entry name" value="HTH_TETR_2"/>
    <property type="match status" value="1"/>
</dbReference>
<keyword evidence="1" id="KW-0678">Repressor</keyword>
<dbReference type="AlphaFoldDB" id="A0A437KAA3"/>
<sequence length="192" mass="22196">METTVAKSDPRVLRTRQLILDAFTVLIQEKDFKDITVKDITEKATINRATFYAHFLDKYELLDLTLLDGFRETLHQRLSCHAVFNENSLSSLFYVMCQYHQELSGQCAKNYESLGDHFQNKMIEAVHDVILHLLEHEENPKEEHIAIATTLSWGIYGASYSWNKEGRKISAEELVAKMVPIWVSGLDHYFKG</sequence>
<dbReference type="Pfam" id="PF14278">
    <property type="entry name" value="TetR_C_8"/>
    <property type="match status" value="1"/>
</dbReference>